<feature type="compositionally biased region" description="Basic residues" evidence="2">
    <location>
        <begin position="255"/>
        <end position="265"/>
    </location>
</feature>
<dbReference type="AlphaFoldDB" id="A0A6J7XSZ3"/>
<keyword evidence="1" id="KW-0175">Coiled coil</keyword>
<proteinExistence type="predicted"/>
<feature type="region of interest" description="Disordered" evidence="2">
    <location>
        <begin position="226"/>
        <end position="265"/>
    </location>
</feature>
<evidence type="ECO:0000256" key="2">
    <source>
        <dbReference type="SAM" id="MobiDB-lite"/>
    </source>
</evidence>
<gene>
    <name evidence="3" type="ORF">UFOPK3554_00507</name>
</gene>
<dbReference type="EMBL" id="CAFBSG010000006">
    <property type="protein sequence ID" value="CAB5239851.1"/>
    <property type="molecule type" value="Genomic_DNA"/>
</dbReference>
<feature type="coiled-coil region" evidence="1">
    <location>
        <begin position="114"/>
        <end position="149"/>
    </location>
</feature>
<accession>A0A6J7XSZ3</accession>
<feature type="compositionally biased region" description="Basic and acidic residues" evidence="2">
    <location>
        <begin position="229"/>
        <end position="245"/>
    </location>
</feature>
<sequence>MSEKNSFLKWVGFKGSEENAPSSVERIRELESQLADLRARRDVNSLSKEEFEILATETAMTMIKSAQLREAKALAAADRLINETASQARQALDSAESKARTILSGAENRGRKYLQAAETQAQELMHKAESEADEALESKKREVANLSQAARREGDRIISTANDEAAHYREWLANVISEAGRLYKVQTQSLDAAESAIAQTRVRLDSAFSRLAELQTNVLENLDSNNVSLHRDPIKVKSERTKKSIDAPPSDSKKKVAKKAPAKRK</sequence>
<organism evidence="3">
    <name type="scientific">freshwater metagenome</name>
    <dbReference type="NCBI Taxonomy" id="449393"/>
    <lineage>
        <taxon>unclassified sequences</taxon>
        <taxon>metagenomes</taxon>
        <taxon>ecological metagenomes</taxon>
    </lineage>
</organism>
<protein>
    <submittedName>
        <fullName evidence="3">Unannotated protein</fullName>
    </submittedName>
</protein>
<reference evidence="3" key="1">
    <citation type="submission" date="2020-05" db="EMBL/GenBank/DDBJ databases">
        <authorList>
            <person name="Chiriac C."/>
            <person name="Salcher M."/>
            <person name="Ghai R."/>
            <person name="Kavagutti S V."/>
        </authorList>
    </citation>
    <scope>NUCLEOTIDE SEQUENCE</scope>
</reference>
<evidence type="ECO:0000256" key="1">
    <source>
        <dbReference type="SAM" id="Coils"/>
    </source>
</evidence>
<evidence type="ECO:0000313" key="3">
    <source>
        <dbReference type="EMBL" id="CAB5239851.1"/>
    </source>
</evidence>
<name>A0A6J7XSZ3_9ZZZZ</name>